<evidence type="ECO:0000259" key="1">
    <source>
        <dbReference type="PROSITE" id="PS50801"/>
    </source>
</evidence>
<dbReference type="AlphaFoldDB" id="A0AAU7FAD7"/>
<dbReference type="InterPro" id="IPR002645">
    <property type="entry name" value="STAS_dom"/>
</dbReference>
<dbReference type="RefSeq" id="WP_348945101.1">
    <property type="nucleotide sequence ID" value="NZ_CP157355.1"/>
</dbReference>
<protein>
    <submittedName>
        <fullName evidence="2">STAS domain-containing protein</fullName>
    </submittedName>
</protein>
<dbReference type="KEGG" id="cmav:ABHF33_00340"/>
<accession>A0AAU7FAD7</accession>
<name>A0AAU7FAD7_9NEIS</name>
<evidence type="ECO:0000313" key="2">
    <source>
        <dbReference type="EMBL" id="XBM00766.1"/>
    </source>
</evidence>
<dbReference type="SUPFAM" id="SSF52091">
    <property type="entry name" value="SpoIIaa-like"/>
    <property type="match status" value="1"/>
</dbReference>
<dbReference type="EMBL" id="CP157355">
    <property type="protein sequence ID" value="XBM00766.1"/>
    <property type="molecule type" value="Genomic_DNA"/>
</dbReference>
<reference evidence="2" key="1">
    <citation type="submission" date="2024-05" db="EMBL/GenBank/DDBJ databases">
        <authorList>
            <person name="Yang L."/>
            <person name="Pan L."/>
        </authorList>
    </citation>
    <scope>NUCLEOTIDE SEQUENCE</scope>
    <source>
        <strain evidence="2">FCG-7</strain>
    </source>
</reference>
<sequence>MQTEISFDQGRGRIAMIGNFTFESHREFKQATTTVLEHEGVAEVELDFDAVEYMDSAALGMLLLLNERASGRKVTLINCKGTVKSVLDIANFGKIFEIR</sequence>
<dbReference type="CDD" id="cd07043">
    <property type="entry name" value="STAS_anti-anti-sigma_factors"/>
    <property type="match status" value="1"/>
</dbReference>
<organism evidence="2">
    <name type="scientific">Chitinibacter mangrovi</name>
    <dbReference type="NCBI Taxonomy" id="3153927"/>
    <lineage>
        <taxon>Bacteria</taxon>
        <taxon>Pseudomonadati</taxon>
        <taxon>Pseudomonadota</taxon>
        <taxon>Betaproteobacteria</taxon>
        <taxon>Neisseriales</taxon>
        <taxon>Chitinibacteraceae</taxon>
        <taxon>Chitinibacter</taxon>
    </lineage>
</organism>
<feature type="domain" description="STAS" evidence="1">
    <location>
        <begin position="1"/>
        <end position="99"/>
    </location>
</feature>
<gene>
    <name evidence="2" type="ORF">ABHF33_00340</name>
</gene>
<proteinExistence type="predicted"/>
<dbReference type="PROSITE" id="PS50801">
    <property type="entry name" value="STAS"/>
    <property type="match status" value="1"/>
</dbReference>
<dbReference type="InterPro" id="IPR036513">
    <property type="entry name" value="STAS_dom_sf"/>
</dbReference>
<dbReference type="Pfam" id="PF01740">
    <property type="entry name" value="STAS"/>
    <property type="match status" value="1"/>
</dbReference>
<dbReference type="Gene3D" id="3.30.750.24">
    <property type="entry name" value="STAS domain"/>
    <property type="match status" value="1"/>
</dbReference>